<reference evidence="1 2" key="1">
    <citation type="submission" date="2012-02" db="EMBL/GenBank/DDBJ databases">
        <title>Complete sequence of chromosome of Singulisphaera acidiphila DSM 18658.</title>
        <authorList>
            <consortium name="US DOE Joint Genome Institute (JGI-PGF)"/>
            <person name="Lucas S."/>
            <person name="Copeland A."/>
            <person name="Lapidus A."/>
            <person name="Glavina del Rio T."/>
            <person name="Dalin E."/>
            <person name="Tice H."/>
            <person name="Bruce D."/>
            <person name="Goodwin L."/>
            <person name="Pitluck S."/>
            <person name="Peters L."/>
            <person name="Ovchinnikova G."/>
            <person name="Chertkov O."/>
            <person name="Kyrpides N."/>
            <person name="Mavromatis K."/>
            <person name="Ivanova N."/>
            <person name="Brettin T."/>
            <person name="Detter J.C."/>
            <person name="Han C."/>
            <person name="Larimer F."/>
            <person name="Land M."/>
            <person name="Hauser L."/>
            <person name="Markowitz V."/>
            <person name="Cheng J.-F."/>
            <person name="Hugenholtz P."/>
            <person name="Woyke T."/>
            <person name="Wu D."/>
            <person name="Tindall B."/>
            <person name="Pomrenke H."/>
            <person name="Brambilla E."/>
            <person name="Klenk H.-P."/>
            <person name="Eisen J.A."/>
        </authorList>
    </citation>
    <scope>NUCLEOTIDE SEQUENCE [LARGE SCALE GENOMIC DNA]</scope>
    <source>
        <strain evidence="2">ATCC BAA-1392 / DSM 18658 / VKM B-2454 / MOB10</strain>
    </source>
</reference>
<dbReference type="EMBL" id="CP003364">
    <property type="protein sequence ID" value="AGA29944.1"/>
    <property type="molecule type" value="Genomic_DNA"/>
</dbReference>
<evidence type="ECO:0000313" key="1">
    <source>
        <dbReference type="EMBL" id="AGA29944.1"/>
    </source>
</evidence>
<keyword evidence="2" id="KW-1185">Reference proteome</keyword>
<dbReference type="RefSeq" id="WP_015249040.1">
    <property type="nucleotide sequence ID" value="NC_019892.1"/>
</dbReference>
<dbReference type="eggNOG" id="ENOG5032XB7">
    <property type="taxonomic scope" value="Bacteria"/>
</dbReference>
<evidence type="ECO:0000313" key="2">
    <source>
        <dbReference type="Proteomes" id="UP000010798"/>
    </source>
</evidence>
<organism evidence="1 2">
    <name type="scientific">Singulisphaera acidiphila (strain ATCC BAA-1392 / DSM 18658 / VKM B-2454 / MOB10)</name>
    <dbReference type="NCBI Taxonomy" id="886293"/>
    <lineage>
        <taxon>Bacteria</taxon>
        <taxon>Pseudomonadati</taxon>
        <taxon>Planctomycetota</taxon>
        <taxon>Planctomycetia</taxon>
        <taxon>Isosphaerales</taxon>
        <taxon>Isosphaeraceae</taxon>
        <taxon>Singulisphaera</taxon>
    </lineage>
</organism>
<dbReference type="HOGENOM" id="CLU_780532_0_0_0"/>
<dbReference type="STRING" id="886293.Sinac_5817"/>
<gene>
    <name evidence="1" type="ordered locus">Sinac_5817</name>
</gene>
<dbReference type="KEGG" id="saci:Sinac_5817"/>
<protein>
    <recommendedName>
        <fullName evidence="3">SGNH/GDSL hydrolase family protein</fullName>
    </recommendedName>
</protein>
<dbReference type="OrthoDB" id="283286at2"/>
<evidence type="ECO:0008006" key="3">
    <source>
        <dbReference type="Google" id="ProtNLM"/>
    </source>
</evidence>
<accession>L0DKP4</accession>
<dbReference type="Proteomes" id="UP000010798">
    <property type="component" value="Chromosome"/>
</dbReference>
<proteinExistence type="predicted"/>
<name>L0DKP4_SINAD</name>
<dbReference type="AlphaFoldDB" id="L0DKP4"/>
<sequence length="355" mass="40801">MAARRPLSRRAWMSLGWALLWFVVGQVALRSLLQSRPEIADLEFGRKLTDLRAAVATSPDRPLVLMLGSSRVATGFRPDALRGRESTAGTGPLVFNFAQVGSGPEIAHLSLKRLLDSGIRPDWVFLEFWPPTWGAERGPKEFMDQVHIGCLDWSGLKLLGKYVARPRKLYQQWWNMQVFPLVTHREALLRQFTPSWVLAPTEPDRRCQNLDRLGWWSPMASVAPEERDRLVERYRRVYEHRLRRYQVAKTPDRALRELIALCHREQIRATVVVLPEGQVFRDLYPENALRDIRAYLDGISRECRIDVVDARDWVGDDGFMDGHHLLPEGAAVFTRRLGQEVVQPLLAEAPTTIRR</sequence>